<evidence type="ECO:0000313" key="5">
    <source>
        <dbReference type="Proteomes" id="UP000590749"/>
    </source>
</evidence>
<evidence type="ECO:0000259" key="3">
    <source>
        <dbReference type="Pfam" id="PF13203"/>
    </source>
</evidence>
<dbReference type="RefSeq" id="WP_183223792.1">
    <property type="nucleotide sequence ID" value="NZ_BMPW01000014.1"/>
</dbReference>
<protein>
    <submittedName>
        <fullName evidence="4">Putative metal-dependent peptidase</fullName>
    </submittedName>
</protein>
<feature type="domain" description="VWA-like" evidence="2">
    <location>
        <begin position="288"/>
        <end position="397"/>
    </location>
</feature>
<dbReference type="PANTHER" id="PTHR38730">
    <property type="entry name" value="SLL7028 PROTEIN"/>
    <property type="match status" value="1"/>
</dbReference>
<keyword evidence="5" id="KW-1185">Reference proteome</keyword>
<dbReference type="InterPro" id="IPR025154">
    <property type="entry name" value="Put_metallopeptidase_dom"/>
</dbReference>
<dbReference type="Pfam" id="PF13203">
    <property type="entry name" value="DUF2201_N"/>
    <property type="match status" value="1"/>
</dbReference>
<name>A0A7W5FGX6_9ACTN</name>
<dbReference type="InterPro" id="IPR018698">
    <property type="entry name" value="VWA-like_dom"/>
</dbReference>
<reference evidence="4 5" key="1">
    <citation type="submission" date="2020-08" db="EMBL/GenBank/DDBJ databases">
        <title>Genomic Encyclopedia of Type Strains, Phase III (KMG-III): the genomes of soil and plant-associated and newly described type strains.</title>
        <authorList>
            <person name="Whitman W."/>
        </authorList>
    </citation>
    <scope>NUCLEOTIDE SEQUENCE [LARGE SCALE GENOMIC DNA]</scope>
    <source>
        <strain evidence="4 5">CECT 3287</strain>
    </source>
</reference>
<comment type="caution">
    <text evidence="4">The sequence shown here is derived from an EMBL/GenBank/DDBJ whole genome shotgun (WGS) entry which is preliminary data.</text>
</comment>
<dbReference type="PANTHER" id="PTHR38730:SF1">
    <property type="entry name" value="SLL7028 PROTEIN"/>
    <property type="match status" value="1"/>
</dbReference>
<accession>A0A7W5FGX6</accession>
<dbReference type="AlphaFoldDB" id="A0A7W5FGX6"/>
<dbReference type="Pfam" id="PF09967">
    <property type="entry name" value="DUF2201"/>
    <property type="match status" value="1"/>
</dbReference>
<proteinExistence type="predicted"/>
<gene>
    <name evidence="4" type="ORF">FHR83_005763</name>
</gene>
<evidence type="ECO:0000259" key="2">
    <source>
        <dbReference type="Pfam" id="PF09967"/>
    </source>
</evidence>
<dbReference type="Proteomes" id="UP000590749">
    <property type="component" value="Unassembled WGS sequence"/>
</dbReference>
<feature type="domain" description="Putative metallopeptidase" evidence="3">
    <location>
        <begin position="64"/>
        <end position="276"/>
    </location>
</feature>
<feature type="region of interest" description="Disordered" evidence="1">
    <location>
        <begin position="401"/>
        <end position="425"/>
    </location>
</feature>
<evidence type="ECO:0000313" key="4">
    <source>
        <dbReference type="EMBL" id="MBB3098078.1"/>
    </source>
</evidence>
<organism evidence="4 5">
    <name type="scientific">Actinoplanes campanulatus</name>
    <dbReference type="NCBI Taxonomy" id="113559"/>
    <lineage>
        <taxon>Bacteria</taxon>
        <taxon>Bacillati</taxon>
        <taxon>Actinomycetota</taxon>
        <taxon>Actinomycetes</taxon>
        <taxon>Micromonosporales</taxon>
        <taxon>Micromonosporaceae</taxon>
        <taxon>Actinoplanes</taxon>
    </lineage>
</organism>
<evidence type="ECO:0000256" key="1">
    <source>
        <dbReference type="SAM" id="MobiDB-lite"/>
    </source>
</evidence>
<dbReference type="EMBL" id="JACHXF010000013">
    <property type="protein sequence ID" value="MBB3098078.1"/>
    <property type="molecule type" value="Genomic_DNA"/>
</dbReference>
<sequence length="425" mass="45866">MNEPPDARSVRACVDAAARDLLIREPFFGHLLVGTIRSVGSSGAAVRLVPTPVAPGLEIGTGEWSTLAPAARTASLKHELLHLALKHPLRGRTYASRQLWDLACDLVVNQLMDVSDLPGAITAGQLRLPPDRSADEYYELLREPFLAACHAGGCAFPDPGADGTRDSGAEGAVAAIRRWLAGPGAARHQGWPEFAALPSATLSTYTHSVDSLVASTVRRARRRGWGSLPAALVARLESADRPPEIPWQRVLRLFGATSERTFVRNVLSRPSKRYGTAPGTRVRRRTRLVVAVDTSGSVSTADIAAFFAEIHGMWRRGADITVLEADAEVHREYQYRGRAPAAVTGRGGTCLRPVLVRANELAADGLVYLTDGHAPSPCELCVRPRMPVLWVLTADGVAPDASRLPGRKTRLTRPAVRRPPDRSGR</sequence>